<dbReference type="EMBL" id="QRMS01000003">
    <property type="protein sequence ID" value="RHJ87490.1"/>
    <property type="molecule type" value="Genomic_DNA"/>
</dbReference>
<sequence>MRLKSRGMIVLLLSKVVDLITAIVISFVEAVEAFEYSVAKQGIETQGSNVKREKVYCHTNSMAAVKWTSKKNLSYITKANRDLAETESCQKQGYAVFKGG</sequence>
<dbReference type="RefSeq" id="WP_067534712.1">
    <property type="nucleotide sequence ID" value="NZ_AP025567.1"/>
</dbReference>
<protein>
    <submittedName>
        <fullName evidence="1">Uncharacterized protein</fullName>
    </submittedName>
</protein>
<reference evidence="1 2" key="1">
    <citation type="submission" date="2018-08" db="EMBL/GenBank/DDBJ databases">
        <title>A genome reference for cultivated species of the human gut microbiota.</title>
        <authorList>
            <person name="Zou Y."/>
            <person name="Xue W."/>
            <person name="Luo G."/>
        </authorList>
    </citation>
    <scope>NUCLEOTIDE SEQUENCE [LARGE SCALE GENOMIC DNA]</scope>
    <source>
        <strain evidence="1 2">AM07-24</strain>
    </source>
</reference>
<name>A0A415E1J1_9FIRM</name>
<dbReference type="GeneID" id="83003438"/>
<gene>
    <name evidence="1" type="ORF">DW099_12395</name>
</gene>
<dbReference type="Proteomes" id="UP000284841">
    <property type="component" value="Unassembled WGS sequence"/>
</dbReference>
<accession>A0A415E1J1</accession>
<proteinExistence type="predicted"/>
<organism evidence="1 2">
    <name type="scientific">Emergencia timonensis</name>
    <dbReference type="NCBI Taxonomy" id="1776384"/>
    <lineage>
        <taxon>Bacteria</taxon>
        <taxon>Bacillati</taxon>
        <taxon>Bacillota</taxon>
        <taxon>Clostridia</taxon>
        <taxon>Peptostreptococcales</taxon>
        <taxon>Anaerovoracaceae</taxon>
        <taxon>Emergencia</taxon>
    </lineage>
</organism>
<keyword evidence="2" id="KW-1185">Reference proteome</keyword>
<comment type="caution">
    <text evidence="1">The sequence shown here is derived from an EMBL/GenBank/DDBJ whole genome shotgun (WGS) entry which is preliminary data.</text>
</comment>
<evidence type="ECO:0000313" key="2">
    <source>
        <dbReference type="Proteomes" id="UP000284841"/>
    </source>
</evidence>
<dbReference type="OrthoDB" id="9898318at2"/>
<dbReference type="AlphaFoldDB" id="A0A415E1J1"/>
<evidence type="ECO:0000313" key="1">
    <source>
        <dbReference type="EMBL" id="RHJ87490.1"/>
    </source>
</evidence>